<dbReference type="HOGENOM" id="CLU_1515239_0_0_6"/>
<name>C8N8W4_CARH6</name>
<keyword evidence="2" id="KW-1185">Reference proteome</keyword>
<dbReference type="Proteomes" id="UP000004870">
    <property type="component" value="Unassembled WGS sequence"/>
</dbReference>
<dbReference type="AlphaFoldDB" id="C8N8W4"/>
<protein>
    <submittedName>
        <fullName evidence="1">Uncharacterized protein</fullName>
    </submittedName>
</protein>
<dbReference type="EMBL" id="ACKY01000046">
    <property type="protein sequence ID" value="EEV88950.1"/>
    <property type="molecule type" value="Genomic_DNA"/>
</dbReference>
<dbReference type="RefSeq" id="WP_004140522.1">
    <property type="nucleotide sequence ID" value="NZ_GG694026.1"/>
</dbReference>
<organism evidence="1 2">
    <name type="scientific">Cardiobacterium hominis (strain ATCC 15826 / DSM 8339 / NCTC 10426 / 6573)</name>
    <dbReference type="NCBI Taxonomy" id="638300"/>
    <lineage>
        <taxon>Bacteria</taxon>
        <taxon>Pseudomonadati</taxon>
        <taxon>Pseudomonadota</taxon>
        <taxon>Gammaproteobacteria</taxon>
        <taxon>Cardiobacteriales</taxon>
        <taxon>Cardiobacteriaceae</taxon>
        <taxon>Cardiobacterium</taxon>
    </lineage>
</organism>
<evidence type="ECO:0000313" key="2">
    <source>
        <dbReference type="Proteomes" id="UP000004870"/>
    </source>
</evidence>
<sequence length="177" mass="20314">MIHILILIALGLATYLFHNYQSFHEAYLRPWVVEQVNFNREANPQALCDLLAEDVVVVIKDQYTRYKYDINGGKSAACTYFLESAMHFKKPQKSQNGYIQDKLENYSVDHADLFKDYADVTFSTNVNGSVPDLISKGGDILIGKTTTKITVKIPLFKEAKITYYEFDRKLTQKLDNN</sequence>
<dbReference type="GeneID" id="84788901"/>
<dbReference type="OrthoDB" id="9934740at2"/>
<proteinExistence type="predicted"/>
<evidence type="ECO:0000313" key="1">
    <source>
        <dbReference type="EMBL" id="EEV88950.1"/>
    </source>
</evidence>
<accession>C8N8W4</accession>
<reference evidence="1 2" key="1">
    <citation type="submission" date="2009-08" db="EMBL/GenBank/DDBJ databases">
        <authorList>
            <person name="Qin X."/>
            <person name="Bachman B."/>
            <person name="Battles P."/>
            <person name="Bell A."/>
            <person name="Bess C."/>
            <person name="Bickham C."/>
            <person name="Chaboub L."/>
            <person name="Chen D."/>
            <person name="Coyle M."/>
            <person name="Deiros D.R."/>
            <person name="Dinh H."/>
            <person name="Forbes L."/>
            <person name="Fowler G."/>
            <person name="Francisco L."/>
            <person name="Fu Q."/>
            <person name="Gubbala S."/>
            <person name="Hale W."/>
            <person name="Han Y."/>
            <person name="Hemphill L."/>
            <person name="Highlander S.K."/>
            <person name="Hirani K."/>
            <person name="Hogues M."/>
            <person name="Jackson L."/>
            <person name="Jakkamsetti A."/>
            <person name="Javaid M."/>
            <person name="Jiang H."/>
            <person name="Korchina V."/>
            <person name="Kovar C."/>
            <person name="Lara F."/>
            <person name="Lee S."/>
            <person name="Mata R."/>
            <person name="Mathew T."/>
            <person name="Moen C."/>
            <person name="Morales K."/>
            <person name="Munidasa M."/>
            <person name="Nazareth L."/>
            <person name="Ngo R."/>
            <person name="Nguyen L."/>
            <person name="Okwuonu G."/>
            <person name="Ongeri F."/>
            <person name="Patil S."/>
            <person name="Petrosino J."/>
            <person name="Pham C."/>
            <person name="Pham P."/>
            <person name="Pu L.-L."/>
            <person name="Puazo M."/>
            <person name="Raj R."/>
            <person name="Reid J."/>
            <person name="Rouhana J."/>
            <person name="Saada N."/>
            <person name="Shang Y."/>
            <person name="Simmons D."/>
            <person name="Thornton R."/>
            <person name="Warren J."/>
            <person name="Weissenberger G."/>
            <person name="Zhang J."/>
            <person name="Zhang L."/>
            <person name="Zhou C."/>
            <person name="Zhu D."/>
            <person name="Muzny D."/>
            <person name="Worley K."/>
            <person name="Gibbs R."/>
        </authorList>
    </citation>
    <scope>NUCLEOTIDE SEQUENCE [LARGE SCALE GENOMIC DNA]</scope>
    <source>
        <strain evidence="2">ATCC 15826 / DSM 8339 / NCTC 10426 / 6573</strain>
    </source>
</reference>
<comment type="caution">
    <text evidence="1">The sequence shown here is derived from an EMBL/GenBank/DDBJ whole genome shotgun (WGS) entry which is preliminary data.</text>
</comment>
<gene>
    <name evidence="1" type="ORF">HMPREF0198_0942</name>
</gene>